<evidence type="ECO:0000256" key="1">
    <source>
        <dbReference type="SAM" id="SignalP"/>
    </source>
</evidence>
<dbReference type="EMBL" id="BOPL01000007">
    <property type="protein sequence ID" value="GIK04893.1"/>
    <property type="molecule type" value="Genomic_DNA"/>
</dbReference>
<proteinExistence type="predicted"/>
<organism evidence="2 3">
    <name type="scientific">Aspergillus viridinutans</name>
    <dbReference type="NCBI Taxonomy" id="75553"/>
    <lineage>
        <taxon>Eukaryota</taxon>
        <taxon>Fungi</taxon>
        <taxon>Dikarya</taxon>
        <taxon>Ascomycota</taxon>
        <taxon>Pezizomycotina</taxon>
        <taxon>Eurotiomycetes</taxon>
        <taxon>Eurotiomycetidae</taxon>
        <taxon>Eurotiales</taxon>
        <taxon>Aspergillaceae</taxon>
        <taxon>Aspergillus</taxon>
        <taxon>Aspergillus subgen. Fumigati</taxon>
    </lineage>
</organism>
<gene>
    <name evidence="2" type="ORF">Aspvir_008991</name>
</gene>
<evidence type="ECO:0000313" key="3">
    <source>
        <dbReference type="Proteomes" id="UP000710440"/>
    </source>
</evidence>
<keyword evidence="3" id="KW-1185">Reference proteome</keyword>
<dbReference type="Proteomes" id="UP000710440">
    <property type="component" value="Unassembled WGS sequence"/>
</dbReference>
<keyword evidence="1" id="KW-0732">Signal</keyword>
<name>A0A9P3C295_ASPVI</name>
<feature type="chain" id="PRO_5040213359" description="Hydrophobin" evidence="1">
    <location>
        <begin position="25"/>
        <end position="109"/>
    </location>
</feature>
<sequence length="109" mass="11658">MKLQLNPTTLLLSTLTLTSQLARADLSYYCEMATDGSRMIQQAYCCDDLAPARYAPNFFQGEKCTLADPKTVGDACPNDGMMPVCCYTIVSFASGVDLSEGGGLGRANV</sequence>
<dbReference type="RefSeq" id="XP_043128079.1">
    <property type="nucleotide sequence ID" value="XM_043272144.1"/>
</dbReference>
<accession>A0A9P3C295</accession>
<evidence type="ECO:0000313" key="2">
    <source>
        <dbReference type="EMBL" id="GIK04893.1"/>
    </source>
</evidence>
<comment type="caution">
    <text evidence="2">The sequence shown here is derived from an EMBL/GenBank/DDBJ whole genome shotgun (WGS) entry which is preliminary data.</text>
</comment>
<evidence type="ECO:0008006" key="4">
    <source>
        <dbReference type="Google" id="ProtNLM"/>
    </source>
</evidence>
<feature type="signal peptide" evidence="1">
    <location>
        <begin position="1"/>
        <end position="24"/>
    </location>
</feature>
<protein>
    <recommendedName>
        <fullName evidence="4">Hydrophobin</fullName>
    </recommendedName>
</protein>
<reference evidence="2 3" key="1">
    <citation type="submission" date="2021-02" db="EMBL/GenBank/DDBJ databases">
        <title>Pan-genome distribution and transcriptional activeness of fungal secondary metabolism genes in Aspergillus section Fumigati.</title>
        <authorList>
            <person name="Takahashi H."/>
            <person name="Umemura M."/>
            <person name="Ninomiya A."/>
            <person name="Kusuya Y."/>
            <person name="Urayama S."/>
            <person name="Shimizu M."/>
            <person name="Watanabe A."/>
            <person name="Kamei K."/>
            <person name="Yaguchi T."/>
            <person name="Hagiwara D."/>
        </authorList>
    </citation>
    <scope>NUCLEOTIDE SEQUENCE [LARGE SCALE GENOMIC DNA]</scope>
    <source>
        <strain evidence="2 3">IFM 47045</strain>
    </source>
</reference>
<dbReference type="OrthoDB" id="4269539at2759"/>
<dbReference type="AlphaFoldDB" id="A0A9P3C295"/>
<dbReference type="GeneID" id="66936973"/>